<evidence type="ECO:0000256" key="8">
    <source>
        <dbReference type="ARBA" id="ARBA00022842"/>
    </source>
</evidence>
<evidence type="ECO:0000259" key="15">
    <source>
        <dbReference type="Pfam" id="PF02776"/>
    </source>
</evidence>
<evidence type="ECO:0000256" key="12">
    <source>
        <dbReference type="SAM" id="MobiDB-lite"/>
    </source>
</evidence>
<comment type="similarity">
    <text evidence="3 11">Belongs to the TPP enzyme family.</text>
</comment>
<evidence type="ECO:0000259" key="13">
    <source>
        <dbReference type="Pfam" id="PF00205"/>
    </source>
</evidence>
<dbReference type="CDD" id="cd07035">
    <property type="entry name" value="TPP_PYR_POX_like"/>
    <property type="match status" value="1"/>
</dbReference>
<evidence type="ECO:0000256" key="7">
    <source>
        <dbReference type="ARBA" id="ARBA00022723"/>
    </source>
</evidence>
<dbReference type="PROSITE" id="PS00187">
    <property type="entry name" value="TPP_ENZYMES"/>
    <property type="match status" value="1"/>
</dbReference>
<dbReference type="GO" id="GO:0050660">
    <property type="term" value="F:flavin adenine dinucleotide binding"/>
    <property type="evidence" value="ECO:0007669"/>
    <property type="project" value="InterPro"/>
</dbReference>
<dbReference type="EC" id="2.2.1.6" evidence="4 11"/>
<evidence type="ECO:0000256" key="2">
    <source>
        <dbReference type="ARBA" id="ARBA00005025"/>
    </source>
</evidence>
<evidence type="ECO:0000256" key="5">
    <source>
        <dbReference type="ARBA" id="ARBA00022605"/>
    </source>
</evidence>
<dbReference type="PANTHER" id="PTHR18968">
    <property type="entry name" value="THIAMINE PYROPHOSPHATE ENZYMES"/>
    <property type="match status" value="1"/>
</dbReference>
<evidence type="ECO:0000313" key="16">
    <source>
        <dbReference type="EMBL" id="CEM32153.1"/>
    </source>
</evidence>
<organism evidence="16">
    <name type="scientific">Chromera velia CCMP2878</name>
    <dbReference type="NCBI Taxonomy" id="1169474"/>
    <lineage>
        <taxon>Eukaryota</taxon>
        <taxon>Sar</taxon>
        <taxon>Alveolata</taxon>
        <taxon>Colpodellida</taxon>
        <taxon>Chromeraceae</taxon>
        <taxon>Chromera</taxon>
    </lineage>
</organism>
<feature type="region of interest" description="Disordered" evidence="12">
    <location>
        <begin position="48"/>
        <end position="74"/>
    </location>
</feature>
<dbReference type="InterPro" id="IPR029035">
    <property type="entry name" value="DHS-like_NAD/FAD-binding_dom"/>
</dbReference>
<dbReference type="VEuPathDB" id="CryptoDB:Cvel_22789"/>
<evidence type="ECO:0000256" key="6">
    <source>
        <dbReference type="ARBA" id="ARBA00022679"/>
    </source>
</evidence>
<dbReference type="SUPFAM" id="SSF52518">
    <property type="entry name" value="Thiamin diphosphate-binding fold (THDP-binding)"/>
    <property type="match status" value="2"/>
</dbReference>
<sequence length="702" mass="76222">MLAIPSASRGSRAALQFGRTAASAARRIRQITLSVPFSRHAAASSCSARRFSSSGGSSMPRPPSREPDEDADPFSQRDLASYRQSFEKMIITDSLQQLVDASTNRVKMSGAEVIYRMLKNRGVKQVFGYSGGAVLPLVDCFHAGKVQFYLSVNEQCAGHSAQAVGKATGRPGVAVVTSGPGLTGLITPLQDAMMDGVPMIAISGQVPTTAMGTDAFQECPATALTKPCTKWNYLAQDVESLPWAIEHAFKTCMSGRKGPVHIDLPKNVAAGVAEIPLSLVAPRVGQNDFGAAMARRANDLLEGHTDAEMLARVADLINRAKRPVLLVGQGGIDAPDEIRELAEKADLPTTTTVHAMGVFDELHPLSLHMLGMHGAAYANFAMQNADLIVSVGSRFDDRTTGITPKYAPKAREAAKRGEGGIVHIDVDSRQFGKTVEPDFSLHCDARNAVRALLPLVRQQKRPEWTAQVQEWKEKFAFSWVPAEGGKLKTQQVIEALYRASTNPRIVDQDKKFFVTTGVGNHQMMACQFFRWREPRQMLTSGGLGTMGVGLPFAIGCQVAHPDANVLLIDGDGSFNMTSVDLASVVAHNLPVKIAIMNDRKQQMVAVWQKLFFKERFVGTDNVNPDYVKLAESWGIKAVRAEHKDELDEKVRQFLSYDGPIVGDFRVEPDICLPMVQPGKALDEMLLSQAQLAAAKMDGLAPS</sequence>
<dbReference type="InterPro" id="IPR045229">
    <property type="entry name" value="TPP_enz"/>
</dbReference>
<keyword evidence="7 11" id="KW-0479">Metal-binding</keyword>
<feature type="domain" description="Thiamine pyrophosphate enzyme TPP-binding" evidence="14">
    <location>
        <begin position="517"/>
        <end position="661"/>
    </location>
</feature>
<dbReference type="CDD" id="cd02015">
    <property type="entry name" value="TPP_AHAS"/>
    <property type="match status" value="1"/>
</dbReference>
<dbReference type="PANTHER" id="PTHR18968:SF13">
    <property type="entry name" value="ACETOLACTATE SYNTHASE CATALYTIC SUBUNIT, MITOCHONDRIAL"/>
    <property type="match status" value="1"/>
</dbReference>
<protein>
    <recommendedName>
        <fullName evidence="4 11">Acetolactate synthase</fullName>
        <ecNumber evidence="4 11">2.2.1.6</ecNumber>
    </recommendedName>
</protein>
<dbReference type="GO" id="GO:0000287">
    <property type="term" value="F:magnesium ion binding"/>
    <property type="evidence" value="ECO:0007669"/>
    <property type="project" value="UniProtKB-UniRule"/>
</dbReference>
<feature type="domain" description="Thiamine pyrophosphate enzyme N-terminal TPP-binding" evidence="15">
    <location>
        <begin position="108"/>
        <end position="219"/>
    </location>
</feature>
<dbReference type="Pfam" id="PF02775">
    <property type="entry name" value="TPP_enzyme_C"/>
    <property type="match status" value="1"/>
</dbReference>
<proteinExistence type="inferred from homology"/>
<comment type="catalytic activity">
    <reaction evidence="11">
        <text>2 pyruvate + H(+) = (2S)-2-acetolactate + CO2</text>
        <dbReference type="Rhea" id="RHEA:25249"/>
        <dbReference type="ChEBI" id="CHEBI:15361"/>
        <dbReference type="ChEBI" id="CHEBI:15378"/>
        <dbReference type="ChEBI" id="CHEBI:16526"/>
        <dbReference type="ChEBI" id="CHEBI:58476"/>
        <dbReference type="EC" id="2.2.1.6"/>
    </reaction>
</comment>
<dbReference type="PhylomeDB" id="A0A0G4GPC0"/>
<dbReference type="InterPro" id="IPR011766">
    <property type="entry name" value="TPP_enzyme_TPP-bd"/>
</dbReference>
<evidence type="ECO:0000259" key="14">
    <source>
        <dbReference type="Pfam" id="PF02775"/>
    </source>
</evidence>
<dbReference type="InterPro" id="IPR039368">
    <property type="entry name" value="AHAS_TPP"/>
</dbReference>
<keyword evidence="8 11" id="KW-0460">Magnesium</keyword>
<evidence type="ECO:0000256" key="1">
    <source>
        <dbReference type="ARBA" id="ARBA00004974"/>
    </source>
</evidence>
<gene>
    <name evidence="16" type="ORF">Cvel_22789</name>
</gene>
<dbReference type="InterPro" id="IPR012001">
    <property type="entry name" value="Thiamin_PyroP_enz_TPP-bd_dom"/>
</dbReference>
<keyword evidence="10 11" id="KW-0100">Branched-chain amino acid biosynthesis</keyword>
<dbReference type="UniPathway" id="UPA00049">
    <property type="reaction ID" value="UER00059"/>
</dbReference>
<evidence type="ECO:0000256" key="4">
    <source>
        <dbReference type="ARBA" id="ARBA00013145"/>
    </source>
</evidence>
<comment type="cofactor">
    <cofactor evidence="11">
        <name>Mg(2+)</name>
        <dbReference type="ChEBI" id="CHEBI:18420"/>
    </cofactor>
    <text evidence="11">Binds 1 Mg(2+) ion per subunit.</text>
</comment>
<dbReference type="InterPro" id="IPR012000">
    <property type="entry name" value="Thiamin_PyroP_enz_cen_dom"/>
</dbReference>
<name>A0A0G4GPC0_9ALVE</name>
<dbReference type="InterPro" id="IPR029061">
    <property type="entry name" value="THDP-binding"/>
</dbReference>
<feature type="compositionally biased region" description="Low complexity" evidence="12">
    <location>
        <begin position="48"/>
        <end position="59"/>
    </location>
</feature>
<evidence type="ECO:0000256" key="11">
    <source>
        <dbReference type="RuleBase" id="RU003591"/>
    </source>
</evidence>
<comment type="pathway">
    <text evidence="2 11">Amino-acid biosynthesis; L-valine biosynthesis; L-valine from pyruvate: step 1/4.</text>
</comment>
<dbReference type="Gene3D" id="3.40.50.1220">
    <property type="entry name" value="TPP-binding domain"/>
    <property type="match status" value="1"/>
</dbReference>
<dbReference type="GO" id="GO:0005739">
    <property type="term" value="C:mitochondrion"/>
    <property type="evidence" value="ECO:0007669"/>
    <property type="project" value="TreeGrafter"/>
</dbReference>
<dbReference type="SUPFAM" id="SSF52467">
    <property type="entry name" value="DHS-like NAD/FAD-binding domain"/>
    <property type="match status" value="1"/>
</dbReference>
<dbReference type="GO" id="GO:0009097">
    <property type="term" value="P:isoleucine biosynthetic process"/>
    <property type="evidence" value="ECO:0007669"/>
    <property type="project" value="UniProtKB-UniPathway"/>
</dbReference>
<dbReference type="AlphaFoldDB" id="A0A0G4GPC0"/>
<dbReference type="FunFam" id="3.40.50.970:FF:000007">
    <property type="entry name" value="Acetolactate synthase"/>
    <property type="match status" value="1"/>
</dbReference>
<dbReference type="GO" id="GO:0005948">
    <property type="term" value="C:acetolactate synthase complex"/>
    <property type="evidence" value="ECO:0007669"/>
    <property type="project" value="TreeGrafter"/>
</dbReference>
<comment type="cofactor">
    <cofactor evidence="11">
        <name>thiamine diphosphate</name>
        <dbReference type="ChEBI" id="CHEBI:58937"/>
    </cofactor>
    <text evidence="11">Binds 1 thiamine pyrophosphate per subunit.</text>
</comment>
<evidence type="ECO:0000256" key="3">
    <source>
        <dbReference type="ARBA" id="ARBA00007812"/>
    </source>
</evidence>
<dbReference type="InterPro" id="IPR000399">
    <property type="entry name" value="TPP-bd_CS"/>
</dbReference>
<keyword evidence="6 11" id="KW-0808">Transferase</keyword>
<feature type="domain" description="Thiamine pyrophosphate enzyme central" evidence="13">
    <location>
        <begin position="310"/>
        <end position="452"/>
    </location>
</feature>
<dbReference type="GO" id="GO:0003984">
    <property type="term" value="F:acetolactate synthase activity"/>
    <property type="evidence" value="ECO:0007669"/>
    <property type="project" value="UniProtKB-EC"/>
</dbReference>
<dbReference type="FunFam" id="3.40.50.1220:FF:000008">
    <property type="entry name" value="Acetolactate synthase"/>
    <property type="match status" value="1"/>
</dbReference>
<dbReference type="Pfam" id="PF02776">
    <property type="entry name" value="TPP_enzyme_N"/>
    <property type="match status" value="1"/>
</dbReference>
<comment type="pathway">
    <text evidence="1 11">Amino-acid biosynthesis; L-isoleucine biosynthesis; L-isoleucine from 2-oxobutanoate: step 1/4.</text>
</comment>
<dbReference type="Pfam" id="PF00205">
    <property type="entry name" value="TPP_enzyme_M"/>
    <property type="match status" value="1"/>
</dbReference>
<reference evidence="16" key="1">
    <citation type="submission" date="2014-11" db="EMBL/GenBank/DDBJ databases">
        <authorList>
            <person name="Otto D Thomas"/>
            <person name="Naeem Raeece"/>
        </authorList>
    </citation>
    <scope>NUCLEOTIDE SEQUENCE</scope>
</reference>
<keyword evidence="5 11" id="KW-0028">Amino-acid biosynthesis</keyword>
<dbReference type="GO" id="GO:0009099">
    <property type="term" value="P:L-valine biosynthetic process"/>
    <property type="evidence" value="ECO:0007669"/>
    <property type="project" value="UniProtKB-UniPathway"/>
</dbReference>
<accession>A0A0G4GPC0</accession>
<dbReference type="GO" id="GO:0030976">
    <property type="term" value="F:thiamine pyrophosphate binding"/>
    <property type="evidence" value="ECO:0007669"/>
    <property type="project" value="UniProtKB-UniRule"/>
</dbReference>
<dbReference type="Gene3D" id="3.40.50.970">
    <property type="match status" value="2"/>
</dbReference>
<evidence type="ECO:0000256" key="9">
    <source>
        <dbReference type="ARBA" id="ARBA00023052"/>
    </source>
</evidence>
<dbReference type="UniPathway" id="UPA00047">
    <property type="reaction ID" value="UER00055"/>
</dbReference>
<dbReference type="NCBIfam" id="TIGR00118">
    <property type="entry name" value="acolac_lg"/>
    <property type="match status" value="1"/>
</dbReference>
<evidence type="ECO:0000256" key="10">
    <source>
        <dbReference type="ARBA" id="ARBA00023304"/>
    </source>
</evidence>
<dbReference type="EMBL" id="CDMZ01001412">
    <property type="protein sequence ID" value="CEM32153.1"/>
    <property type="molecule type" value="Genomic_DNA"/>
</dbReference>
<keyword evidence="9 11" id="KW-0786">Thiamine pyrophosphate</keyword>
<dbReference type="InterPro" id="IPR012846">
    <property type="entry name" value="Acetolactate_synth_lsu"/>
</dbReference>